<keyword evidence="4" id="KW-1185">Reference proteome</keyword>
<feature type="chain" id="PRO_5045758485" evidence="2">
    <location>
        <begin position="28"/>
        <end position="483"/>
    </location>
</feature>
<dbReference type="InterPro" id="IPR036770">
    <property type="entry name" value="Ankyrin_rpt-contain_sf"/>
</dbReference>
<gene>
    <name evidence="3" type="ORF">LQ564_22495</name>
</gene>
<feature type="repeat" description="ANK" evidence="1">
    <location>
        <begin position="109"/>
        <end position="141"/>
    </location>
</feature>
<dbReference type="PROSITE" id="PS50297">
    <property type="entry name" value="ANK_REP_REGION"/>
    <property type="match status" value="1"/>
</dbReference>
<dbReference type="PROSITE" id="PS50088">
    <property type="entry name" value="ANK_REPEAT"/>
    <property type="match status" value="1"/>
</dbReference>
<dbReference type="RefSeq" id="WP_231060351.1">
    <property type="nucleotide sequence ID" value="NZ_JAJNOC010000010.1"/>
</dbReference>
<dbReference type="EMBL" id="JAJNOC010000010">
    <property type="protein sequence ID" value="MCD2519076.1"/>
    <property type="molecule type" value="Genomic_DNA"/>
</dbReference>
<evidence type="ECO:0000256" key="1">
    <source>
        <dbReference type="PROSITE-ProRule" id="PRU00023"/>
    </source>
</evidence>
<protein>
    <submittedName>
        <fullName evidence="3">Ankyrin repeat domain-containing protein</fullName>
    </submittedName>
</protein>
<evidence type="ECO:0000313" key="4">
    <source>
        <dbReference type="Proteomes" id="UP001179361"/>
    </source>
</evidence>
<name>A0ABS8QDJ0_9BURK</name>
<feature type="signal peptide" evidence="2">
    <location>
        <begin position="1"/>
        <end position="27"/>
    </location>
</feature>
<dbReference type="InterPro" id="IPR002110">
    <property type="entry name" value="Ankyrin_rpt"/>
</dbReference>
<dbReference type="Gene3D" id="1.25.40.20">
    <property type="entry name" value="Ankyrin repeat-containing domain"/>
    <property type="match status" value="1"/>
</dbReference>
<evidence type="ECO:0000256" key="2">
    <source>
        <dbReference type="SAM" id="SignalP"/>
    </source>
</evidence>
<comment type="caution">
    <text evidence="3">The sequence shown here is derived from an EMBL/GenBank/DDBJ whole genome shotgun (WGS) entry which is preliminary data.</text>
</comment>
<sequence>MDLRIRPVLQSVSRALLLRSVFATALAAGSGDVLAVAGAGSCTYEQDYARVLAFGAVSEIEAHIAAQGAARLAWLKKNRQPAPERALAVQAWQADYRRQRMLEPLGCSHGEFPLDYAVANGNLEAVRWLLDHGMEPAAFSRSALKRSIFSRCGLPGRIYARPDGVSDKQVRVRQIQAYRMLIARGADVNDPDPLEPGTGCLITTMYPVLKELGAKVTPAAFQKLALAARDPGGGIVESRWRAVAALAAGESFDFRGTQFEYGLLQMLDFRKGSSDYPHVVDLVERLSVVVRMSPGIVPGKPARPADVPARFSPVRRACSFPEMGAYPDAELRMLVHTQPRSSAADKGSMVDVDVVVGKTARPQLLALLNTRGVRTHWHIRSAKGAQVLGVMVLRLEPGRGPGVDQLSFDPARPVFYGQPSDCQFLFRENWAAGEVSYALQAYHGRPDPTHTFNPFRVLGMPQPQIAHAGPFVIGAPSTAAASY</sequence>
<dbReference type="SUPFAM" id="SSF48403">
    <property type="entry name" value="Ankyrin repeat"/>
    <property type="match status" value="1"/>
</dbReference>
<evidence type="ECO:0000313" key="3">
    <source>
        <dbReference type="EMBL" id="MCD2519076.1"/>
    </source>
</evidence>
<organism evidence="3 4">
    <name type="scientific">Massilia phyllostachyos</name>
    <dbReference type="NCBI Taxonomy" id="2898585"/>
    <lineage>
        <taxon>Bacteria</taxon>
        <taxon>Pseudomonadati</taxon>
        <taxon>Pseudomonadota</taxon>
        <taxon>Betaproteobacteria</taxon>
        <taxon>Burkholderiales</taxon>
        <taxon>Oxalobacteraceae</taxon>
        <taxon>Telluria group</taxon>
        <taxon>Massilia</taxon>
    </lineage>
</organism>
<reference evidence="3" key="1">
    <citation type="submission" date="2021-11" db="EMBL/GenBank/DDBJ databases">
        <title>The complete genome of Massilia sp sp. G4R7.</title>
        <authorList>
            <person name="Liu L."/>
            <person name="Yue J."/>
            <person name="Yuan J."/>
            <person name="Yang F."/>
            <person name="Li L."/>
        </authorList>
    </citation>
    <scope>NUCLEOTIDE SEQUENCE</scope>
    <source>
        <strain evidence="3">G4R7</strain>
    </source>
</reference>
<accession>A0ABS8QDJ0</accession>
<keyword evidence="1" id="KW-0040">ANK repeat</keyword>
<proteinExistence type="predicted"/>
<dbReference type="Proteomes" id="UP001179361">
    <property type="component" value="Unassembled WGS sequence"/>
</dbReference>
<dbReference type="Pfam" id="PF13606">
    <property type="entry name" value="Ank_3"/>
    <property type="match status" value="1"/>
</dbReference>
<keyword evidence="2" id="KW-0732">Signal</keyword>